<evidence type="ECO:0000259" key="1">
    <source>
        <dbReference type="Pfam" id="PF10544"/>
    </source>
</evidence>
<dbReference type="Proteomes" id="UP001228044">
    <property type="component" value="Unassembled WGS sequence"/>
</dbReference>
<dbReference type="InterPro" id="IPR018306">
    <property type="entry name" value="Phage_T5_Orf172_DNA-bd"/>
</dbReference>
<evidence type="ECO:0000313" key="3">
    <source>
        <dbReference type="Proteomes" id="UP001228044"/>
    </source>
</evidence>
<sequence length="249" mass="28020">MTNTRITLPLARKPAAVYLLQRLDRRRFKLGWAVNPIQRLRSLPEYDAQQLDLEASRVLWLPSARRAWDLERAMHRTLAPFKTPASHRGDGHTEWFQGSATIPALELLSRFPHPPGERPALLVPLLVSPVAPEPVSLQDTWSAVEDVLLRLQVCTEVQVCSGEPLALRVKDFKVRVQGPLQDLRSAAMDTELYLCREGENLRPIARLIDYEGNDLLVILTPLNILRRWPGGGDVALQIQAFLARLPVGA</sequence>
<dbReference type="EMBL" id="JAUHHC010000008">
    <property type="protein sequence ID" value="MDN3923220.1"/>
    <property type="molecule type" value="Genomic_DNA"/>
</dbReference>
<evidence type="ECO:0000313" key="2">
    <source>
        <dbReference type="EMBL" id="MDN3923220.1"/>
    </source>
</evidence>
<organism evidence="2 3">
    <name type="scientific">Roseateles violae</name>
    <dbReference type="NCBI Taxonomy" id="3058042"/>
    <lineage>
        <taxon>Bacteria</taxon>
        <taxon>Pseudomonadati</taxon>
        <taxon>Pseudomonadota</taxon>
        <taxon>Betaproteobacteria</taxon>
        <taxon>Burkholderiales</taxon>
        <taxon>Sphaerotilaceae</taxon>
        <taxon>Roseateles</taxon>
    </lineage>
</organism>
<gene>
    <name evidence="2" type="ORF">QWJ38_23280</name>
</gene>
<feature type="domain" description="Bacteriophage T5 Orf172 DNA-binding" evidence="1">
    <location>
        <begin position="17"/>
        <end position="99"/>
    </location>
</feature>
<proteinExistence type="predicted"/>
<protein>
    <submittedName>
        <fullName evidence="2">GIY-YIG nuclease family protein</fullName>
    </submittedName>
</protein>
<dbReference type="RefSeq" id="WP_290361530.1">
    <property type="nucleotide sequence ID" value="NZ_JAUHHC010000008.1"/>
</dbReference>
<keyword evidence="3" id="KW-1185">Reference proteome</keyword>
<name>A0ABT8E052_9BURK</name>
<reference evidence="2 3" key="1">
    <citation type="submission" date="2023-06" db="EMBL/GenBank/DDBJ databases">
        <title>Pelomonas sp. PFR6 16S ribosomal RNA gene Genome sequencing and assembly.</title>
        <authorList>
            <person name="Woo H."/>
        </authorList>
    </citation>
    <scope>NUCLEOTIDE SEQUENCE [LARGE SCALE GENOMIC DNA]</scope>
    <source>
        <strain evidence="2 3">PFR6</strain>
    </source>
</reference>
<comment type="caution">
    <text evidence="2">The sequence shown here is derived from an EMBL/GenBank/DDBJ whole genome shotgun (WGS) entry which is preliminary data.</text>
</comment>
<accession>A0ABT8E052</accession>
<dbReference type="Pfam" id="PF10544">
    <property type="entry name" value="T5orf172"/>
    <property type="match status" value="1"/>
</dbReference>